<evidence type="ECO:0000256" key="2">
    <source>
        <dbReference type="ARBA" id="ARBA00006464"/>
    </source>
</evidence>
<dbReference type="InterPro" id="IPR017475">
    <property type="entry name" value="EPS_sugar_tfrase"/>
</dbReference>
<evidence type="ECO:0000313" key="11">
    <source>
        <dbReference type="Proteomes" id="UP001301526"/>
    </source>
</evidence>
<gene>
    <name evidence="10" type="ORF">PW220_05050</name>
</gene>
<dbReference type="NCBIfam" id="TIGR03025">
    <property type="entry name" value="EPS_sugtrans"/>
    <property type="match status" value="1"/>
</dbReference>
<accession>A0AA96VKE5</accession>
<evidence type="ECO:0000256" key="8">
    <source>
        <dbReference type="SAM" id="Phobius"/>
    </source>
</evidence>
<dbReference type="PANTHER" id="PTHR30576">
    <property type="entry name" value="COLANIC BIOSYNTHESIS UDP-GLUCOSE LIPID CARRIER TRANSFERASE"/>
    <property type="match status" value="1"/>
</dbReference>
<feature type="transmembrane region" description="Helical" evidence="8">
    <location>
        <begin position="111"/>
        <end position="134"/>
    </location>
</feature>
<dbReference type="InterPro" id="IPR003362">
    <property type="entry name" value="Bact_transf"/>
</dbReference>
<dbReference type="RefSeq" id="WP_248054232.1">
    <property type="nucleotide sequence ID" value="NZ_CP118734.1"/>
</dbReference>
<comment type="subcellular location">
    <subcellularLocation>
        <location evidence="1">Membrane</location>
        <topology evidence="1">Multi-pass membrane protein</topology>
    </subcellularLocation>
</comment>
<protein>
    <submittedName>
        <fullName evidence="10">Sugar transferase</fullName>
    </submittedName>
</protein>
<feature type="transmembrane region" description="Helical" evidence="8">
    <location>
        <begin position="84"/>
        <end position="104"/>
    </location>
</feature>
<name>A0AA96VKE5_9STRE</name>
<proteinExistence type="inferred from homology"/>
<keyword evidence="4 8" id="KW-0812">Transmembrane</keyword>
<feature type="region of interest" description="Disordered" evidence="7">
    <location>
        <begin position="475"/>
        <end position="496"/>
    </location>
</feature>
<dbReference type="Proteomes" id="UP001301526">
    <property type="component" value="Chromosome"/>
</dbReference>
<keyword evidence="3 10" id="KW-0808">Transferase</keyword>
<evidence type="ECO:0000256" key="4">
    <source>
        <dbReference type="ARBA" id="ARBA00022692"/>
    </source>
</evidence>
<keyword evidence="11" id="KW-1185">Reference proteome</keyword>
<organism evidence="10 11">
    <name type="scientific">Streptococcus iners subsp. hyiners</name>
    <dbReference type="NCBI Taxonomy" id="3028083"/>
    <lineage>
        <taxon>Bacteria</taxon>
        <taxon>Bacillati</taxon>
        <taxon>Bacillota</taxon>
        <taxon>Bacilli</taxon>
        <taxon>Lactobacillales</taxon>
        <taxon>Streptococcaceae</taxon>
        <taxon>Streptococcus</taxon>
        <taxon>Streptococcus iners</taxon>
    </lineage>
</organism>
<evidence type="ECO:0000256" key="1">
    <source>
        <dbReference type="ARBA" id="ARBA00004141"/>
    </source>
</evidence>
<evidence type="ECO:0000256" key="3">
    <source>
        <dbReference type="ARBA" id="ARBA00022679"/>
    </source>
</evidence>
<feature type="transmembrane region" description="Helical" evidence="8">
    <location>
        <begin position="43"/>
        <end position="64"/>
    </location>
</feature>
<keyword evidence="6 8" id="KW-0472">Membrane</keyword>
<dbReference type="GO" id="GO:0016020">
    <property type="term" value="C:membrane"/>
    <property type="evidence" value="ECO:0007669"/>
    <property type="project" value="UniProtKB-SubCell"/>
</dbReference>
<feature type="domain" description="Bacterial sugar transferase" evidence="9">
    <location>
        <begin position="288"/>
        <end position="468"/>
    </location>
</feature>
<dbReference type="Pfam" id="PF02397">
    <property type="entry name" value="Bac_transf"/>
    <property type="match status" value="1"/>
</dbReference>
<feature type="transmembrane region" description="Helical" evidence="8">
    <location>
        <begin position="146"/>
        <end position="166"/>
    </location>
</feature>
<dbReference type="GO" id="GO:0016780">
    <property type="term" value="F:phosphotransferase activity, for other substituted phosphate groups"/>
    <property type="evidence" value="ECO:0007669"/>
    <property type="project" value="TreeGrafter"/>
</dbReference>
<evidence type="ECO:0000256" key="5">
    <source>
        <dbReference type="ARBA" id="ARBA00022989"/>
    </source>
</evidence>
<feature type="transmembrane region" description="Helical" evidence="8">
    <location>
        <begin position="290"/>
        <end position="314"/>
    </location>
</feature>
<dbReference type="PANTHER" id="PTHR30576:SF0">
    <property type="entry name" value="UNDECAPRENYL-PHOSPHATE N-ACETYLGALACTOSAMINYL 1-PHOSPHATE TRANSFERASE-RELATED"/>
    <property type="match status" value="1"/>
</dbReference>
<evidence type="ECO:0000313" key="10">
    <source>
        <dbReference type="EMBL" id="WNY50011.1"/>
    </source>
</evidence>
<reference evidence="10 11" key="1">
    <citation type="submission" date="2023-02" db="EMBL/GenBank/DDBJ databases">
        <title>Streptococcus sp. Genome Sequencing and Assembly.</title>
        <authorList>
            <person name="Shore S.M."/>
            <person name="Nicholson T.L."/>
        </authorList>
    </citation>
    <scope>NUCLEOTIDE SEQUENCE [LARGE SCALE GENOMIC DNA]</scope>
    <source>
        <strain evidence="10 11">29892</strain>
    </source>
</reference>
<feature type="compositionally biased region" description="Basic and acidic residues" evidence="7">
    <location>
        <begin position="477"/>
        <end position="489"/>
    </location>
</feature>
<evidence type="ECO:0000256" key="7">
    <source>
        <dbReference type="SAM" id="MobiDB-lite"/>
    </source>
</evidence>
<dbReference type="EMBL" id="CP118734">
    <property type="protein sequence ID" value="WNY50011.1"/>
    <property type="molecule type" value="Genomic_DNA"/>
</dbReference>
<comment type="similarity">
    <text evidence="2">Belongs to the bacterial sugar transferase family.</text>
</comment>
<dbReference type="AlphaFoldDB" id="A0AA96VKE5"/>
<keyword evidence="5 8" id="KW-1133">Transmembrane helix</keyword>
<evidence type="ECO:0000259" key="9">
    <source>
        <dbReference type="Pfam" id="PF02397"/>
    </source>
</evidence>
<sequence length="496" mass="57052">MIKFRNNSQKSNFKFKTKQNNRYVPLHKNYGGGTLSMLEKNSFWSNIIYTLEAALMLVAVYIVLKPNHSFDLSPEGLEHFITVVPWLILTYVLINNAFDTNVYYNQTKSNILFNTFIVQFIFSIILCVICTIYIEHFFFDIGFIFAYFIFGVIISSIIHVGIFTYFSKIVDTRRVLIIGKPKAVYLALENFERSSESLHRVTHVVMGNYLENLKKVAEEVDVIFIAGVVDPILTQEIYNYLIRKDKMIYLTSTVENSVSINAHLLNISDESIIQVSPYYLTREQAAVKRVMDIVISIIMLVLFSPVIFLTVIALRVESKGPVFYKQERVTLGNRVFQILKFRSMVVDAEEKTGPVLAKKNDSRVTKVGQFIRATRIDEIPQLINVLKGEMSIIGPRPERPNFVDTFSATNPFYHLRHNVRAGITGYAQVYGKYTSNFESKLKFDLLYIKKYSFLLDIKLLLKTILTVFNKLSSQGESNEKQDGHTRSIDESITILK</sequence>
<evidence type="ECO:0000256" key="6">
    <source>
        <dbReference type="ARBA" id="ARBA00023136"/>
    </source>
</evidence>